<feature type="region of interest" description="Disordered" evidence="1">
    <location>
        <begin position="385"/>
        <end position="404"/>
    </location>
</feature>
<sequence length="963" mass="106540">MQTELDVRHLEEWWLSSGFKHLTDLVNVDSLGLGPGQVGFVEAIQKKLKAFDNDDLHRQLYKDESSSVPPPAIPDSRKKLGTIKGVFERTKDGRLDHIQTFEVLAMLEQIEIHRKRLAASAKQVIDGGLLKDHISLLTKKHGAASETYSSLQLYFRAHCMVDSLPQNNIDRDQAAKIMARLNALFPPNFKACEKDEDEVEPSSHIVNLRGEIRLCIYEHLMRPNKMLQDNEQSFKVNFTSPCSIPSYEICRNSMVKYAEEFQKFEELCFIIFRQIEEARDDSPPTWLKVPLSNGSEIHGIVLTAYCSWNTIAVKNSTVARTSSNSRPTSSPTLTGPIASQNTNPLLEDMPGHELSAAKKDVAAFSLDSPTPDDLDCSEFHIHPLFQDQKSADDNSGDDTQDLGKPVKHTAKKLALSKHKGMLKGTIPSTSQRDHKPSSLSADTERTTFHNAHVSLSQDANSPLNESTELTLDSLPILLPRTYQPLAPKFQNKAISPSQPPDTLQPRFPLCVKIPCSDANLSPISRLVSTSGAQRPRVEDGLRPRGIQSMCASIISEATIEDISLRPNEAPSPGILFGPRRSPQGLVDRRGLRTSSLAWKRYSSPQRHSFDARTNTPTHSRTVSSGSSTRYARDSLMSPVLYARYLENDPFTQGRHHSSSTSQEKLTLPTPIPDSPTLGHEHEASDLFADTSRDEIHEQQSFDLLKTYMRSRRNRTKHSNDGTAPPTSANQSVTKTLGSRHRGVHWYSSSFALNKVKSHEAFTLLPQPSPASNQRIPSSRPPDLNTLPLNYPFRKPARTCGISDKSTALALQIFDTTSRLASVANKRDSILSITPPLNQSCDAQKQSCVPKPSRLGSLFSRHIRSGSSGSSAAEFQAPVANASSTNEKAPRDPGSSWDHVELQDESASVYSQPSVLETQVQEQHPRVASAGSYSNTTSTSSIAGIRDKLKLRMAPSQVKQQLGL</sequence>
<dbReference type="Proteomes" id="UP000764110">
    <property type="component" value="Unassembled WGS sequence"/>
</dbReference>
<gene>
    <name evidence="2" type="ORF">MHUMG1_02977</name>
</gene>
<feature type="compositionally biased region" description="Polar residues" evidence="1">
    <location>
        <begin position="720"/>
        <end position="735"/>
    </location>
</feature>
<feature type="compositionally biased region" description="Polar residues" evidence="1">
    <location>
        <begin position="904"/>
        <end position="921"/>
    </location>
</feature>
<keyword evidence="3" id="KW-1185">Reference proteome</keyword>
<name>A0A9P8MEK7_9HYPO</name>
<feature type="region of interest" description="Disordered" evidence="1">
    <location>
        <begin position="318"/>
        <end position="350"/>
    </location>
</feature>
<evidence type="ECO:0000256" key="1">
    <source>
        <dbReference type="SAM" id="MobiDB-lite"/>
    </source>
</evidence>
<feature type="region of interest" description="Disordered" evidence="1">
    <location>
        <begin position="650"/>
        <end position="680"/>
    </location>
</feature>
<accession>A0A9P8MEK7</accession>
<feature type="region of interest" description="Disordered" evidence="1">
    <location>
        <begin position="713"/>
        <end position="735"/>
    </location>
</feature>
<dbReference type="AlphaFoldDB" id="A0A9P8MEK7"/>
<feature type="region of interest" description="Disordered" evidence="1">
    <location>
        <begin position="860"/>
        <end position="945"/>
    </location>
</feature>
<feature type="compositionally biased region" description="Polar residues" evidence="1">
    <location>
        <begin position="602"/>
        <end position="629"/>
    </location>
</feature>
<feature type="region of interest" description="Disordered" evidence="1">
    <location>
        <begin position="764"/>
        <end position="784"/>
    </location>
</feature>
<protein>
    <submittedName>
        <fullName evidence="2">Uncharacterized protein</fullName>
    </submittedName>
</protein>
<evidence type="ECO:0000313" key="3">
    <source>
        <dbReference type="Proteomes" id="UP000764110"/>
    </source>
</evidence>
<dbReference type="EMBL" id="JACEFI010000004">
    <property type="protein sequence ID" value="KAH0598865.1"/>
    <property type="molecule type" value="Genomic_DNA"/>
</dbReference>
<reference evidence="2 3" key="1">
    <citation type="submission" date="2020-07" db="EMBL/GenBank/DDBJ databases">
        <title>Metarhizium humberi genome.</title>
        <authorList>
            <person name="Lysoe E."/>
        </authorList>
    </citation>
    <scope>NUCLEOTIDE SEQUENCE [LARGE SCALE GENOMIC DNA]</scope>
    <source>
        <strain evidence="2 3">ESALQ1638</strain>
    </source>
</reference>
<feature type="compositionally biased region" description="Low complexity" evidence="1">
    <location>
        <begin position="320"/>
        <end position="334"/>
    </location>
</feature>
<proteinExistence type="predicted"/>
<organism evidence="2 3">
    <name type="scientific">Metarhizium humberi</name>
    <dbReference type="NCBI Taxonomy" id="2596975"/>
    <lineage>
        <taxon>Eukaryota</taxon>
        <taxon>Fungi</taxon>
        <taxon>Dikarya</taxon>
        <taxon>Ascomycota</taxon>
        <taxon>Pezizomycotina</taxon>
        <taxon>Sordariomycetes</taxon>
        <taxon>Hypocreomycetidae</taxon>
        <taxon>Hypocreales</taxon>
        <taxon>Clavicipitaceae</taxon>
        <taxon>Metarhizium</taxon>
    </lineage>
</organism>
<evidence type="ECO:0000313" key="2">
    <source>
        <dbReference type="EMBL" id="KAH0598865.1"/>
    </source>
</evidence>
<feature type="region of interest" description="Disordered" evidence="1">
    <location>
        <begin position="602"/>
        <end position="630"/>
    </location>
</feature>
<comment type="caution">
    <text evidence="2">The sequence shown here is derived from an EMBL/GenBank/DDBJ whole genome shotgun (WGS) entry which is preliminary data.</text>
</comment>
<feature type="compositionally biased region" description="Polar residues" evidence="1">
    <location>
        <begin position="930"/>
        <end position="941"/>
    </location>
</feature>